<dbReference type="EMBL" id="OK999980">
    <property type="protein sequence ID" value="UGL61922.1"/>
    <property type="molecule type" value="Genomic_DNA"/>
</dbReference>
<protein>
    <submittedName>
        <fullName evidence="1">Helix-turn-helix DNA binding domain protein</fullName>
    </submittedName>
</protein>
<keyword evidence="2" id="KW-1185">Reference proteome</keyword>
<reference evidence="1" key="1">
    <citation type="submission" date="2021-10" db="EMBL/GenBank/DDBJ databases">
        <authorList>
            <person name="Valenzuela N."/>
            <person name="Pablo J."/>
            <person name="Strother B."/>
            <person name="Cravalho Y."/>
            <person name="Barto Z."/>
            <person name="Kane C."/>
            <person name="Chong R.A."/>
            <person name="Kawasaki K."/>
            <person name="Cruz S."/>
            <person name="Porter M.L."/>
            <person name="Pearce R."/>
            <person name="Hohenstein G."/>
            <person name="Li K."/>
            <person name="Kaniho J."/>
            <person name="Sadones M."/>
            <person name="Hamlin F."/>
            <person name="Daniels M."/>
            <person name="McKee K."/>
            <person name="Reed F."/>
            <person name="Donachie S."/>
            <person name="Bollivar D.W."/>
            <person name="Garlena R.A."/>
            <person name="Russell D.A."/>
            <person name="Jacobs-Sera D."/>
            <person name="Hatfull G.F."/>
        </authorList>
    </citation>
    <scope>NUCLEOTIDE SEQUENCE</scope>
</reference>
<accession>A0AAE9C9N2</accession>
<proteinExistence type="predicted"/>
<evidence type="ECO:0000313" key="1">
    <source>
        <dbReference type="EMBL" id="UGL61922.1"/>
    </source>
</evidence>
<name>A0AAE9C9N2_9CAUD</name>
<sequence>MPKNTAKQEPFKASSFFDSVGRRRKLSAGSMTAICNEYAAGKTIRELAASYGVSTSLIRTVVYHTARNSDLARIELSES</sequence>
<dbReference type="Proteomes" id="UP000827897">
    <property type="component" value="Segment"/>
</dbReference>
<evidence type="ECO:0000313" key="2">
    <source>
        <dbReference type="Proteomes" id="UP000827897"/>
    </source>
</evidence>
<organism evidence="1 2">
    <name type="scientific">Arthrobacter phage EastWest</name>
    <dbReference type="NCBI Taxonomy" id="2894292"/>
    <lineage>
        <taxon>Viruses</taxon>
        <taxon>Duplodnaviria</taxon>
        <taxon>Heunggongvirae</taxon>
        <taxon>Uroviricota</taxon>
        <taxon>Caudoviricetes</taxon>
        <taxon>Berryhillviridae</taxon>
        <taxon>Eastwestvirus</taxon>
        <taxon>Eastwestvirus eastwest</taxon>
    </lineage>
</organism>
<gene>
    <name evidence="1" type="primary">39</name>
    <name evidence="1" type="ORF">SEA_EASTWEST_39</name>
</gene>